<dbReference type="Pfam" id="PF00085">
    <property type="entry name" value="Thioredoxin"/>
    <property type="match status" value="1"/>
</dbReference>
<feature type="domain" description="Thioredoxin" evidence="1">
    <location>
        <begin position="13"/>
        <end position="99"/>
    </location>
</feature>
<dbReference type="InterPro" id="IPR013766">
    <property type="entry name" value="Thioredoxin_domain"/>
</dbReference>
<evidence type="ECO:0000313" key="2">
    <source>
        <dbReference type="EMBL" id="GLC32787.1"/>
    </source>
</evidence>
<dbReference type="SUPFAM" id="SSF52833">
    <property type="entry name" value="Thioredoxin-like"/>
    <property type="match status" value="1"/>
</dbReference>
<dbReference type="Proteomes" id="UP001208567">
    <property type="component" value="Unassembled WGS sequence"/>
</dbReference>
<evidence type="ECO:0000259" key="1">
    <source>
        <dbReference type="Pfam" id="PF00085"/>
    </source>
</evidence>
<dbReference type="EMBL" id="BRXR01000001">
    <property type="protein sequence ID" value="GLC32787.1"/>
    <property type="molecule type" value="Genomic_DNA"/>
</dbReference>
<protein>
    <submittedName>
        <fullName evidence="2">Thiol reductase thioredoxin</fullName>
    </submittedName>
</protein>
<organism evidence="2 3">
    <name type="scientific">Clostridium omnivorum</name>
    <dbReference type="NCBI Taxonomy" id="1604902"/>
    <lineage>
        <taxon>Bacteria</taxon>
        <taxon>Bacillati</taxon>
        <taxon>Bacillota</taxon>
        <taxon>Clostridia</taxon>
        <taxon>Eubacteriales</taxon>
        <taxon>Clostridiaceae</taxon>
        <taxon>Clostridium</taxon>
    </lineage>
</organism>
<proteinExistence type="predicted"/>
<name>A0ABQ5NC02_9CLOT</name>
<reference evidence="2 3" key="1">
    <citation type="journal article" date="2024" name="Int. J. Syst. Evol. Microbiol.">
        <title>Clostridium omnivorum sp. nov., isolated from anoxic soil under the treatment of reductive soil disinfestation.</title>
        <authorList>
            <person name="Ueki A."/>
            <person name="Tonouchi A."/>
            <person name="Kaku N."/>
            <person name="Honma S."/>
            <person name="Ueki K."/>
        </authorList>
    </citation>
    <scope>NUCLEOTIDE SEQUENCE [LARGE SCALE GENOMIC DNA]</scope>
    <source>
        <strain evidence="2 3">E14</strain>
    </source>
</reference>
<evidence type="ECO:0000313" key="3">
    <source>
        <dbReference type="Proteomes" id="UP001208567"/>
    </source>
</evidence>
<dbReference type="CDD" id="cd02947">
    <property type="entry name" value="TRX_family"/>
    <property type="match status" value="1"/>
</dbReference>
<dbReference type="RefSeq" id="WP_264852095.1">
    <property type="nucleotide sequence ID" value="NZ_BRXR01000001.1"/>
</dbReference>
<gene>
    <name evidence="2" type="ORF">bsdE14_41970</name>
</gene>
<dbReference type="InterPro" id="IPR036249">
    <property type="entry name" value="Thioredoxin-like_sf"/>
</dbReference>
<sequence length="108" mass="12141">MIRANSYESMEGLIKDNQMVLVYFGGNNCSVCSAMKPKIEELLKGYPKIKSADVTVEKAISLSAAYNVFTIPAILLFIEGKEILREARHISIDELEAKISRYYTLLYG</sequence>
<keyword evidence="3" id="KW-1185">Reference proteome</keyword>
<comment type="caution">
    <text evidence="2">The sequence shown here is derived from an EMBL/GenBank/DDBJ whole genome shotgun (WGS) entry which is preliminary data.</text>
</comment>
<accession>A0ABQ5NC02</accession>
<dbReference type="Gene3D" id="3.40.30.10">
    <property type="entry name" value="Glutaredoxin"/>
    <property type="match status" value="1"/>
</dbReference>